<sequence length="237" mass="26614">MVSSAQFCCCSSFEHRYFDAAPVFHFLFDLGCCEEKDRPRAPNLGTPERFGEDDGEQSMNKFLQKMITSTYQEDFLCNSFKGHLLALPCNVSQESPHNKDGALAFEPSQNPYEKLLPTVSFEHGVTPASKPLGFVGRVGMDFPVIQGNHDAEMLLACQTQGNSKSSQSPEQRTGWPLTSTCMNRAPWECQPGNRRKKQMLVKSSERVRLGKYRTYPPVAARLDRIHMLAEAEVQSAK</sequence>
<evidence type="ECO:0000313" key="2">
    <source>
        <dbReference type="Proteomes" id="UP000001514"/>
    </source>
</evidence>
<dbReference type="HOGENOM" id="CLU_1172369_0_0_1"/>
<dbReference type="InParanoid" id="D8S034"/>
<accession>D8S034</accession>
<protein>
    <submittedName>
        <fullName evidence="1">Uncharacterized protein</fullName>
    </submittedName>
</protein>
<name>D8S034_SELML</name>
<dbReference type="Proteomes" id="UP000001514">
    <property type="component" value="Unassembled WGS sequence"/>
</dbReference>
<organism evidence="2">
    <name type="scientific">Selaginella moellendorffii</name>
    <name type="common">Spikemoss</name>
    <dbReference type="NCBI Taxonomy" id="88036"/>
    <lineage>
        <taxon>Eukaryota</taxon>
        <taxon>Viridiplantae</taxon>
        <taxon>Streptophyta</taxon>
        <taxon>Embryophyta</taxon>
        <taxon>Tracheophyta</taxon>
        <taxon>Lycopodiopsida</taxon>
        <taxon>Selaginellales</taxon>
        <taxon>Selaginellaceae</taxon>
        <taxon>Selaginella</taxon>
    </lineage>
</organism>
<dbReference type="Gramene" id="EFJ22261">
    <property type="protein sequence ID" value="EFJ22261"/>
    <property type="gene ID" value="SELMODRAFT_416685"/>
</dbReference>
<dbReference type="AlphaFoldDB" id="D8S034"/>
<evidence type="ECO:0000313" key="1">
    <source>
        <dbReference type="EMBL" id="EFJ22261.1"/>
    </source>
</evidence>
<keyword evidence="2" id="KW-1185">Reference proteome</keyword>
<dbReference type="KEGG" id="smo:SELMODRAFT_416685"/>
<gene>
    <name evidence="1" type="ORF">SELMODRAFT_416685</name>
</gene>
<dbReference type="EMBL" id="GL377596">
    <property type="protein sequence ID" value="EFJ22261.1"/>
    <property type="molecule type" value="Genomic_DNA"/>
</dbReference>
<proteinExistence type="predicted"/>
<reference evidence="1 2" key="1">
    <citation type="journal article" date="2011" name="Science">
        <title>The Selaginella genome identifies genetic changes associated with the evolution of vascular plants.</title>
        <authorList>
            <person name="Banks J.A."/>
            <person name="Nishiyama T."/>
            <person name="Hasebe M."/>
            <person name="Bowman J.L."/>
            <person name="Gribskov M."/>
            <person name="dePamphilis C."/>
            <person name="Albert V.A."/>
            <person name="Aono N."/>
            <person name="Aoyama T."/>
            <person name="Ambrose B.A."/>
            <person name="Ashton N.W."/>
            <person name="Axtell M.J."/>
            <person name="Barker E."/>
            <person name="Barker M.S."/>
            <person name="Bennetzen J.L."/>
            <person name="Bonawitz N.D."/>
            <person name="Chapple C."/>
            <person name="Cheng C."/>
            <person name="Correa L.G."/>
            <person name="Dacre M."/>
            <person name="DeBarry J."/>
            <person name="Dreyer I."/>
            <person name="Elias M."/>
            <person name="Engstrom E.M."/>
            <person name="Estelle M."/>
            <person name="Feng L."/>
            <person name="Finet C."/>
            <person name="Floyd S.K."/>
            <person name="Frommer W.B."/>
            <person name="Fujita T."/>
            <person name="Gramzow L."/>
            <person name="Gutensohn M."/>
            <person name="Harholt J."/>
            <person name="Hattori M."/>
            <person name="Heyl A."/>
            <person name="Hirai T."/>
            <person name="Hiwatashi Y."/>
            <person name="Ishikawa M."/>
            <person name="Iwata M."/>
            <person name="Karol K.G."/>
            <person name="Koehler B."/>
            <person name="Kolukisaoglu U."/>
            <person name="Kubo M."/>
            <person name="Kurata T."/>
            <person name="Lalonde S."/>
            <person name="Li K."/>
            <person name="Li Y."/>
            <person name="Litt A."/>
            <person name="Lyons E."/>
            <person name="Manning G."/>
            <person name="Maruyama T."/>
            <person name="Michael T.P."/>
            <person name="Mikami K."/>
            <person name="Miyazaki S."/>
            <person name="Morinaga S."/>
            <person name="Murata T."/>
            <person name="Mueller-Roeber B."/>
            <person name="Nelson D.R."/>
            <person name="Obara M."/>
            <person name="Oguri Y."/>
            <person name="Olmstead R.G."/>
            <person name="Onodera N."/>
            <person name="Petersen B.L."/>
            <person name="Pils B."/>
            <person name="Prigge M."/>
            <person name="Rensing S.A."/>
            <person name="Riano-Pachon D.M."/>
            <person name="Roberts A.W."/>
            <person name="Sato Y."/>
            <person name="Scheller H.V."/>
            <person name="Schulz B."/>
            <person name="Schulz C."/>
            <person name="Shakirov E.V."/>
            <person name="Shibagaki N."/>
            <person name="Shinohara N."/>
            <person name="Shippen D.E."/>
            <person name="Soerensen I."/>
            <person name="Sotooka R."/>
            <person name="Sugimoto N."/>
            <person name="Sugita M."/>
            <person name="Sumikawa N."/>
            <person name="Tanurdzic M."/>
            <person name="Theissen G."/>
            <person name="Ulvskov P."/>
            <person name="Wakazuki S."/>
            <person name="Weng J.K."/>
            <person name="Willats W.W."/>
            <person name="Wipf D."/>
            <person name="Wolf P.G."/>
            <person name="Yang L."/>
            <person name="Zimmer A.D."/>
            <person name="Zhu Q."/>
            <person name="Mitros T."/>
            <person name="Hellsten U."/>
            <person name="Loque D."/>
            <person name="Otillar R."/>
            <person name="Salamov A."/>
            <person name="Schmutz J."/>
            <person name="Shapiro H."/>
            <person name="Lindquist E."/>
            <person name="Lucas S."/>
            <person name="Rokhsar D."/>
            <person name="Grigoriev I.V."/>
        </authorList>
    </citation>
    <scope>NUCLEOTIDE SEQUENCE [LARGE SCALE GENOMIC DNA]</scope>
</reference>